<dbReference type="InterPro" id="IPR043519">
    <property type="entry name" value="NT_sf"/>
</dbReference>
<protein>
    <submittedName>
        <fullName evidence="1">Uncharacterized protein</fullName>
    </submittedName>
</protein>
<dbReference type="EMBL" id="DSYQ01000007">
    <property type="protein sequence ID" value="HGT71017.1"/>
    <property type="molecule type" value="Genomic_DNA"/>
</dbReference>
<reference evidence="1" key="1">
    <citation type="journal article" date="2020" name="mSystems">
        <title>Genome- and Community-Level Interaction Insights into Carbon Utilization and Element Cycling Functions of Hydrothermarchaeota in Hydrothermal Sediment.</title>
        <authorList>
            <person name="Zhou Z."/>
            <person name="Liu Y."/>
            <person name="Xu W."/>
            <person name="Pan J."/>
            <person name="Luo Z.H."/>
            <person name="Li M."/>
        </authorList>
    </citation>
    <scope>NUCLEOTIDE SEQUENCE [LARGE SCALE GENOMIC DNA]</scope>
    <source>
        <strain evidence="1">SpSt-579</strain>
    </source>
</reference>
<dbReference type="SUPFAM" id="SSF81301">
    <property type="entry name" value="Nucleotidyltransferase"/>
    <property type="match status" value="1"/>
</dbReference>
<proteinExistence type="predicted"/>
<dbReference type="AlphaFoldDB" id="A0A7C4LZV2"/>
<organism evidence="1">
    <name type="scientific">candidate division CPR3 bacterium</name>
    <dbReference type="NCBI Taxonomy" id="2268181"/>
    <lineage>
        <taxon>Bacteria</taxon>
        <taxon>Bacteria division CPR3</taxon>
    </lineage>
</organism>
<comment type="caution">
    <text evidence="1">The sequence shown here is derived from an EMBL/GenBank/DDBJ whole genome shotgun (WGS) entry which is preliminary data.</text>
</comment>
<evidence type="ECO:0000313" key="1">
    <source>
        <dbReference type="EMBL" id="HGT71017.1"/>
    </source>
</evidence>
<dbReference type="Gene3D" id="3.30.460.10">
    <property type="entry name" value="Beta Polymerase, domain 2"/>
    <property type="match status" value="1"/>
</dbReference>
<name>A0A7C4LZV2_UNCC3</name>
<gene>
    <name evidence="1" type="ORF">ENT43_02030</name>
</gene>
<sequence length="95" mass="11395">MIKKRYLKKIREEIEDFDNEKNLRFFIFGSSIKKEKFGDIDIGVTGKVKDKNIAVLKERFEESTLPFFIDIIDFDNVSKNFKNNVFNNKVLWIKR</sequence>
<accession>A0A7C4LZV2</accession>